<dbReference type="PROSITE" id="PS51257">
    <property type="entry name" value="PROKAR_LIPOPROTEIN"/>
    <property type="match status" value="1"/>
</dbReference>
<comment type="caution">
    <text evidence="2">The sequence shown here is derived from an EMBL/GenBank/DDBJ whole genome shotgun (WGS) entry which is preliminary data.</text>
</comment>
<feature type="chain" id="PRO_5020592028" evidence="1">
    <location>
        <begin position="22"/>
        <end position="326"/>
    </location>
</feature>
<feature type="signal peptide" evidence="1">
    <location>
        <begin position="1"/>
        <end position="21"/>
    </location>
</feature>
<name>A0A4R8A5X9_9FIRM</name>
<dbReference type="RefSeq" id="WP_134168559.1">
    <property type="nucleotide sequence ID" value="NZ_SODD01000007.1"/>
</dbReference>
<proteinExistence type="predicted"/>
<organism evidence="2 3">
    <name type="scientific">Breznakia blatticola</name>
    <dbReference type="NCBI Taxonomy" id="1754012"/>
    <lineage>
        <taxon>Bacteria</taxon>
        <taxon>Bacillati</taxon>
        <taxon>Bacillota</taxon>
        <taxon>Erysipelotrichia</taxon>
        <taxon>Erysipelotrichales</taxon>
        <taxon>Erysipelotrichaceae</taxon>
        <taxon>Breznakia</taxon>
    </lineage>
</organism>
<dbReference type="Gene3D" id="3.40.50.2300">
    <property type="match status" value="2"/>
</dbReference>
<evidence type="ECO:0000313" key="2">
    <source>
        <dbReference type="EMBL" id="TDW24938.1"/>
    </source>
</evidence>
<gene>
    <name evidence="2" type="ORF">EDD63_10794</name>
</gene>
<dbReference type="CDD" id="cd06325">
    <property type="entry name" value="PBP1_ABC_unchar_transporter"/>
    <property type="match status" value="1"/>
</dbReference>
<dbReference type="PANTHER" id="PTHR35271:SF1">
    <property type="entry name" value="ABC TRANSPORTER, SUBSTRATE-BINDING LIPOPROTEIN"/>
    <property type="match status" value="1"/>
</dbReference>
<dbReference type="Pfam" id="PF04392">
    <property type="entry name" value="ABC_sub_bind"/>
    <property type="match status" value="1"/>
</dbReference>
<evidence type="ECO:0000256" key="1">
    <source>
        <dbReference type="SAM" id="SignalP"/>
    </source>
</evidence>
<keyword evidence="1" id="KW-0732">Signal</keyword>
<keyword evidence="3" id="KW-1185">Reference proteome</keyword>
<dbReference type="PANTHER" id="PTHR35271">
    <property type="entry name" value="ABC TRANSPORTER, SUBSTRATE-BINDING LIPOPROTEIN-RELATED"/>
    <property type="match status" value="1"/>
</dbReference>
<protein>
    <submittedName>
        <fullName evidence="2">Putative ABC transport system substrate-binding protein</fullName>
    </submittedName>
</protein>
<dbReference type="OrthoDB" id="9776955at2"/>
<reference evidence="2 3" key="1">
    <citation type="submission" date="2019-03" db="EMBL/GenBank/DDBJ databases">
        <title>Genomic Encyclopedia of Type Strains, Phase IV (KMG-IV): sequencing the most valuable type-strain genomes for metagenomic binning, comparative biology and taxonomic classification.</title>
        <authorList>
            <person name="Goeker M."/>
        </authorList>
    </citation>
    <scope>NUCLEOTIDE SEQUENCE [LARGE SCALE GENOMIC DNA]</scope>
    <source>
        <strain evidence="2 3">DSM 28867</strain>
    </source>
</reference>
<evidence type="ECO:0000313" key="3">
    <source>
        <dbReference type="Proteomes" id="UP000294743"/>
    </source>
</evidence>
<dbReference type="AlphaFoldDB" id="A0A4R8A5X9"/>
<sequence length="326" mass="34309">MKKVLCLAMSLLMVCTLVACSGDKKDGGNSSSKKVGIVQIVDHASLNTIREAAVKEITDTDDSIEIVYKNANGDMSTLNTICQQFKDDGVDAIIAIATPSAMAAANVSKDIPVIFSAVSDPIGAKLVDSLEKPGGNITGTSDEVQVDQILALATEMLPETKSIGLLYNSGEVNSVSNMNKAKEYAKANGLEVYESAFANTADIQSSMQNLCQQADIVFTPNDNSVASAMDVVSAVANKTNTPLFVGADSMVADGGLATVGIDYTSLGKETGKMTIKVLNGTSPADIPVKVFKDNLSVYINTDVANKLNITTLDTIKKNHETVVEVK</sequence>
<dbReference type="SUPFAM" id="SSF53822">
    <property type="entry name" value="Periplasmic binding protein-like I"/>
    <property type="match status" value="1"/>
</dbReference>
<dbReference type="Proteomes" id="UP000294743">
    <property type="component" value="Unassembled WGS sequence"/>
</dbReference>
<dbReference type="InterPro" id="IPR007487">
    <property type="entry name" value="ABC_transpt-TYRBP-like"/>
</dbReference>
<dbReference type="EMBL" id="SODD01000007">
    <property type="protein sequence ID" value="TDW24938.1"/>
    <property type="molecule type" value="Genomic_DNA"/>
</dbReference>
<dbReference type="InterPro" id="IPR028082">
    <property type="entry name" value="Peripla_BP_I"/>
</dbReference>
<accession>A0A4R8A5X9</accession>